<reference evidence="2" key="1">
    <citation type="submission" date="2016-10" db="EMBL/GenBank/DDBJ databases">
        <authorList>
            <person name="Varghese N."/>
            <person name="Submissions S."/>
        </authorList>
    </citation>
    <scope>NUCLEOTIDE SEQUENCE [LARGE SCALE GENOMIC DNA]</scope>
    <source>
        <strain evidence="2">CGMCC 4.3568</strain>
    </source>
</reference>
<organism evidence="1 2">
    <name type="scientific">Amycolatopsis marina</name>
    <dbReference type="NCBI Taxonomy" id="490629"/>
    <lineage>
        <taxon>Bacteria</taxon>
        <taxon>Bacillati</taxon>
        <taxon>Actinomycetota</taxon>
        <taxon>Actinomycetes</taxon>
        <taxon>Pseudonocardiales</taxon>
        <taxon>Pseudonocardiaceae</taxon>
        <taxon>Amycolatopsis</taxon>
    </lineage>
</organism>
<dbReference type="EMBL" id="FOKG01000001">
    <property type="protein sequence ID" value="SFA77837.1"/>
    <property type="molecule type" value="Genomic_DNA"/>
</dbReference>
<name>A0A1I0VP96_9PSEU</name>
<accession>A0A1I0VP96</accession>
<evidence type="ECO:0000313" key="2">
    <source>
        <dbReference type="Proteomes" id="UP000243799"/>
    </source>
</evidence>
<keyword evidence="2" id="KW-1185">Reference proteome</keyword>
<dbReference type="OrthoDB" id="9838426at2"/>
<protein>
    <submittedName>
        <fullName evidence="1">Uncharacterized protein</fullName>
    </submittedName>
</protein>
<sequence>MRCRPRLFTLVNPENDQDVFAVGIDMGDEAITYRPRNQFGVHESAKAALRLYSMITEVRLEWDDGWDDQLTTSLPPGFGECAGSDSGP</sequence>
<dbReference type="AlphaFoldDB" id="A0A1I0VP96"/>
<gene>
    <name evidence="1" type="ORF">SAMN05216266_101370</name>
</gene>
<dbReference type="RefSeq" id="WP_091668437.1">
    <property type="nucleotide sequence ID" value="NZ_FOKG01000001.1"/>
</dbReference>
<dbReference type="STRING" id="490629.SAMN05216266_101370"/>
<proteinExistence type="predicted"/>
<evidence type="ECO:0000313" key="1">
    <source>
        <dbReference type="EMBL" id="SFA77837.1"/>
    </source>
</evidence>
<dbReference type="Proteomes" id="UP000243799">
    <property type="component" value="Unassembled WGS sequence"/>
</dbReference>